<dbReference type="AlphaFoldDB" id="A0A0G0WXH4"/>
<feature type="domain" description="Glycosyl transferase family 1" evidence="2">
    <location>
        <begin position="195"/>
        <end position="356"/>
    </location>
</feature>
<dbReference type="PANTHER" id="PTHR46401:SF2">
    <property type="entry name" value="GLYCOSYLTRANSFERASE WBBK-RELATED"/>
    <property type="match status" value="1"/>
</dbReference>
<proteinExistence type="predicted"/>
<sequence length="378" mass="43875">MRTIGIDARFYGEAGPGRYVKSIIQHLERSDNVNMYIVFLRDRGMDDYIPQNPNFKKVRAHFKWYSFEEQVNFLFLLLRQNLDILYIPHFNIPILYPGKLVTAIPDIIMHTYSTEKGTTLPKPYFRFKKWVYKMVVLWATFRSKKVIVPSNDTLNDFRKVYPFISKQKYVLAPEGVDPELLTQTTGEPTEVLAKHGIEKPFLLYISSFYEHKNVPALLGAFKILTEQYNFTGQLVLIGKKDKFSEEIEKQIKEKGLYGRVLMPGSTSYVTDTDTVVLRKEAEVYVFPSLKEGFSLTPMEAQAFSLAAVISDIPCHREIYGDSVLYFDPHNPHEIAERINQVLLDTNLKQQLIEKGSELINKYNWNETARITKEVFNEV</sequence>
<dbReference type="GO" id="GO:0009103">
    <property type="term" value="P:lipopolysaccharide biosynthetic process"/>
    <property type="evidence" value="ECO:0007669"/>
    <property type="project" value="TreeGrafter"/>
</dbReference>
<evidence type="ECO:0000259" key="2">
    <source>
        <dbReference type="Pfam" id="PF00534"/>
    </source>
</evidence>
<evidence type="ECO:0000259" key="3">
    <source>
        <dbReference type="Pfam" id="PF13439"/>
    </source>
</evidence>
<name>A0A0G0WXH4_UNCKA</name>
<dbReference type="Pfam" id="PF13439">
    <property type="entry name" value="Glyco_transf_4"/>
    <property type="match status" value="1"/>
</dbReference>
<protein>
    <submittedName>
        <fullName evidence="4">Glycosyl transferase, group 1</fullName>
    </submittedName>
</protein>
<dbReference type="InterPro" id="IPR028098">
    <property type="entry name" value="Glyco_trans_4-like_N"/>
</dbReference>
<dbReference type="Gene3D" id="3.40.50.2000">
    <property type="entry name" value="Glycogen Phosphorylase B"/>
    <property type="match status" value="2"/>
</dbReference>
<dbReference type="Proteomes" id="UP000034163">
    <property type="component" value="Unassembled WGS sequence"/>
</dbReference>
<evidence type="ECO:0000313" key="5">
    <source>
        <dbReference type="Proteomes" id="UP000034163"/>
    </source>
</evidence>
<gene>
    <name evidence="4" type="ORF">UU72_C0002G0033</name>
</gene>
<feature type="domain" description="Glycosyltransferase subfamily 4-like N-terminal" evidence="3">
    <location>
        <begin position="15"/>
        <end position="179"/>
    </location>
</feature>
<dbReference type="GO" id="GO:0016757">
    <property type="term" value="F:glycosyltransferase activity"/>
    <property type="evidence" value="ECO:0007669"/>
    <property type="project" value="InterPro"/>
</dbReference>
<dbReference type="PANTHER" id="PTHR46401">
    <property type="entry name" value="GLYCOSYLTRANSFERASE WBBK-RELATED"/>
    <property type="match status" value="1"/>
</dbReference>
<comment type="caution">
    <text evidence="4">The sequence shown here is derived from an EMBL/GenBank/DDBJ whole genome shotgun (WGS) entry which is preliminary data.</text>
</comment>
<dbReference type="EMBL" id="LCBS01000002">
    <property type="protein sequence ID" value="KKS17450.1"/>
    <property type="molecule type" value="Genomic_DNA"/>
</dbReference>
<accession>A0A0G0WXH4</accession>
<evidence type="ECO:0000313" key="4">
    <source>
        <dbReference type="EMBL" id="KKS17450.1"/>
    </source>
</evidence>
<organism evidence="4 5">
    <name type="scientific">candidate division WWE3 bacterium GW2011_GWB1_41_6</name>
    <dbReference type="NCBI Taxonomy" id="1619112"/>
    <lineage>
        <taxon>Bacteria</taxon>
        <taxon>Katanobacteria</taxon>
    </lineage>
</organism>
<dbReference type="Pfam" id="PF00534">
    <property type="entry name" value="Glycos_transf_1"/>
    <property type="match status" value="1"/>
</dbReference>
<keyword evidence="1 4" id="KW-0808">Transferase</keyword>
<dbReference type="InterPro" id="IPR001296">
    <property type="entry name" value="Glyco_trans_1"/>
</dbReference>
<reference evidence="4 5" key="1">
    <citation type="journal article" date="2015" name="Nature">
        <title>rRNA introns, odd ribosomes, and small enigmatic genomes across a large radiation of phyla.</title>
        <authorList>
            <person name="Brown C.T."/>
            <person name="Hug L.A."/>
            <person name="Thomas B.C."/>
            <person name="Sharon I."/>
            <person name="Castelle C.J."/>
            <person name="Singh A."/>
            <person name="Wilkins M.J."/>
            <person name="Williams K.H."/>
            <person name="Banfield J.F."/>
        </authorList>
    </citation>
    <scope>NUCLEOTIDE SEQUENCE [LARGE SCALE GENOMIC DNA]</scope>
</reference>
<dbReference type="CDD" id="cd03809">
    <property type="entry name" value="GT4_MtfB-like"/>
    <property type="match status" value="1"/>
</dbReference>
<evidence type="ECO:0000256" key="1">
    <source>
        <dbReference type="ARBA" id="ARBA00022679"/>
    </source>
</evidence>
<dbReference type="SUPFAM" id="SSF53756">
    <property type="entry name" value="UDP-Glycosyltransferase/glycogen phosphorylase"/>
    <property type="match status" value="1"/>
</dbReference>